<dbReference type="SUPFAM" id="SSF48024">
    <property type="entry name" value="N-terminal domain of DnaB helicase"/>
    <property type="match status" value="1"/>
</dbReference>
<gene>
    <name evidence="14" type="primary">dnaB</name>
    <name evidence="14" type="ORF">HC231_18490</name>
</gene>
<sequence>MTKGRAVSEQTVNVPYSADAEQAVIGGLMLDNDRWDDVLPLIRDTDFYLPAHRRIFQAMGQLMASQQPIDLITLSDSLEQNTALESVGGFAYLAEMAKNTPSAANIVAYANIVAERSRLRGLLQLGRELSVEAVVPRADAAVLTERAEQQLFQLSEQTQTQQNVSLIAGLESLASHLEMVNGGNGITGTPTGFARLDAITCGLQGGDLILLAARPSMGKTSLGLSFCVGALRDASKPAFCFSLEMPRAQLLQRLVSMLGRVALARLRNGQLDDEDWARISQAVAEMTPWEDRLIIDDESYQTPALLRSRARRYTRLYGRPGLIMVDYLQLMRCPGQENRTQEISEISRSLKALAKELDCPVVALSQLNRQLESRADKRPFNGDLRDSGALEQDADVIAFVYRDEVYNADTQDMGIAEIIIGKQRQGATGTIRVKFEGQYTAFSDLPDGQYVGAGRA</sequence>
<keyword evidence="3 12" id="KW-0235">DNA replication</keyword>
<dbReference type="NCBIfam" id="TIGR00665">
    <property type="entry name" value="DnaB"/>
    <property type="match status" value="1"/>
</dbReference>
<dbReference type="InterPro" id="IPR036185">
    <property type="entry name" value="DNA_heli_DnaB-like_N_sf"/>
</dbReference>
<dbReference type="PROSITE" id="PS51199">
    <property type="entry name" value="SF4_HELICASE"/>
    <property type="match status" value="1"/>
</dbReference>
<reference evidence="14 15" key="1">
    <citation type="submission" date="2020-03" db="EMBL/GenBank/DDBJ databases">
        <authorList>
            <person name="Bakhshi Ganjeh M."/>
        </authorList>
    </citation>
    <scope>NUCLEOTIDE SEQUENCE [LARGE SCALE GENOMIC DNA]</scope>
    <source>
        <strain evidence="15">Iran 50</strain>
    </source>
</reference>
<dbReference type="InterPro" id="IPR007694">
    <property type="entry name" value="DNA_helicase_DnaB-like_C"/>
</dbReference>
<evidence type="ECO:0000256" key="7">
    <source>
        <dbReference type="ARBA" id="ARBA00022840"/>
    </source>
</evidence>
<organism evidence="14 15">
    <name type="scientific">Brenneria izadpanahii</name>
    <dbReference type="NCBI Taxonomy" id="2722756"/>
    <lineage>
        <taxon>Bacteria</taxon>
        <taxon>Pseudomonadati</taxon>
        <taxon>Pseudomonadota</taxon>
        <taxon>Gammaproteobacteria</taxon>
        <taxon>Enterobacterales</taxon>
        <taxon>Pectobacteriaceae</taxon>
        <taxon>Brenneria</taxon>
    </lineage>
</organism>
<dbReference type="GO" id="GO:0016787">
    <property type="term" value="F:hydrolase activity"/>
    <property type="evidence" value="ECO:0007669"/>
    <property type="project" value="UniProtKB-KW"/>
</dbReference>
<dbReference type="RefSeq" id="WP_425490409.1">
    <property type="nucleotide sequence ID" value="NZ_CP050854.1"/>
</dbReference>
<comment type="catalytic activity">
    <reaction evidence="10 12">
        <text>ATP + H2O = ADP + phosphate + H(+)</text>
        <dbReference type="Rhea" id="RHEA:13065"/>
        <dbReference type="ChEBI" id="CHEBI:15377"/>
        <dbReference type="ChEBI" id="CHEBI:15378"/>
        <dbReference type="ChEBI" id="CHEBI:30616"/>
        <dbReference type="ChEBI" id="CHEBI:43474"/>
        <dbReference type="ChEBI" id="CHEBI:456216"/>
        <dbReference type="EC" id="5.6.2.3"/>
    </reaction>
</comment>
<dbReference type="InterPro" id="IPR027417">
    <property type="entry name" value="P-loop_NTPase"/>
</dbReference>
<dbReference type="Proteomes" id="UP000671960">
    <property type="component" value="Chromosome"/>
</dbReference>
<evidence type="ECO:0000256" key="4">
    <source>
        <dbReference type="ARBA" id="ARBA00022741"/>
    </source>
</evidence>
<keyword evidence="2 12" id="KW-0639">Primosome</keyword>
<dbReference type="PANTHER" id="PTHR30153">
    <property type="entry name" value="REPLICATIVE DNA HELICASE DNAB"/>
    <property type="match status" value="1"/>
</dbReference>
<dbReference type="Pfam" id="PF03796">
    <property type="entry name" value="DnaB_C"/>
    <property type="match status" value="1"/>
</dbReference>
<evidence type="ECO:0000259" key="13">
    <source>
        <dbReference type="PROSITE" id="PS51199"/>
    </source>
</evidence>
<dbReference type="InterPro" id="IPR007693">
    <property type="entry name" value="DNA_helicase_DnaB-like_N"/>
</dbReference>
<evidence type="ECO:0000256" key="12">
    <source>
        <dbReference type="RuleBase" id="RU362085"/>
    </source>
</evidence>
<evidence type="ECO:0000313" key="14">
    <source>
        <dbReference type="EMBL" id="QTF09685.1"/>
    </source>
</evidence>
<dbReference type="InterPro" id="IPR016136">
    <property type="entry name" value="DNA_helicase_N/primase_C"/>
</dbReference>
<dbReference type="Gene3D" id="1.10.860.10">
    <property type="entry name" value="DNAb Helicase, Chain A"/>
    <property type="match status" value="1"/>
</dbReference>
<dbReference type="InterPro" id="IPR007692">
    <property type="entry name" value="DNA_helicase_DnaB"/>
</dbReference>
<keyword evidence="9" id="KW-0413">Isomerase</keyword>
<keyword evidence="8 12" id="KW-0238">DNA-binding</keyword>
<dbReference type="Pfam" id="PF00772">
    <property type="entry name" value="DnaB"/>
    <property type="match status" value="1"/>
</dbReference>
<dbReference type="EC" id="5.6.2.3" evidence="11 12"/>
<dbReference type="NCBIfam" id="NF040583">
    <property type="entry name" value="dnaB_SPI-7_type"/>
    <property type="match status" value="1"/>
</dbReference>
<dbReference type="CDD" id="cd00984">
    <property type="entry name" value="DnaB_C"/>
    <property type="match status" value="1"/>
</dbReference>
<keyword evidence="6 12" id="KW-0347">Helicase</keyword>
<feature type="domain" description="SF4 helicase" evidence="13">
    <location>
        <begin position="182"/>
        <end position="449"/>
    </location>
</feature>
<dbReference type="EMBL" id="CP050854">
    <property type="protein sequence ID" value="QTF09685.1"/>
    <property type="molecule type" value="Genomic_DNA"/>
</dbReference>
<dbReference type="SUPFAM" id="SSF52540">
    <property type="entry name" value="P-loop containing nucleoside triphosphate hydrolases"/>
    <property type="match status" value="1"/>
</dbReference>
<evidence type="ECO:0000256" key="9">
    <source>
        <dbReference type="ARBA" id="ARBA00023235"/>
    </source>
</evidence>
<keyword evidence="15" id="KW-1185">Reference proteome</keyword>
<evidence type="ECO:0000256" key="6">
    <source>
        <dbReference type="ARBA" id="ARBA00022806"/>
    </source>
</evidence>
<comment type="similarity">
    <text evidence="1 12">Belongs to the helicase family. DnaB subfamily.</text>
</comment>
<keyword evidence="5 12" id="KW-0378">Hydrolase</keyword>
<evidence type="ECO:0000256" key="8">
    <source>
        <dbReference type="ARBA" id="ARBA00023125"/>
    </source>
</evidence>
<evidence type="ECO:0000256" key="3">
    <source>
        <dbReference type="ARBA" id="ARBA00022705"/>
    </source>
</evidence>
<accession>A0ABX7UWL0</accession>
<evidence type="ECO:0000256" key="11">
    <source>
        <dbReference type="NCBIfam" id="TIGR00665"/>
    </source>
</evidence>
<comment type="function">
    <text evidence="12">The main replicative DNA helicase, it participates in initiation and elongation during chromosome replication. Travels ahead of the DNA replisome, separating dsDNA into templates for DNA synthesis. A processive ATP-dependent 5'-3' DNA helicase it has DNA-dependent ATPase activity.</text>
</comment>
<dbReference type="PANTHER" id="PTHR30153:SF2">
    <property type="entry name" value="REPLICATIVE DNA HELICASE"/>
    <property type="match status" value="1"/>
</dbReference>
<evidence type="ECO:0000313" key="15">
    <source>
        <dbReference type="Proteomes" id="UP000671960"/>
    </source>
</evidence>
<proteinExistence type="inferred from homology"/>
<name>A0ABX7UWL0_9GAMM</name>
<dbReference type="GO" id="GO:0003678">
    <property type="term" value="F:DNA helicase activity"/>
    <property type="evidence" value="ECO:0007669"/>
    <property type="project" value="UniProtKB-EC"/>
</dbReference>
<keyword evidence="4 12" id="KW-0547">Nucleotide-binding</keyword>
<evidence type="ECO:0000256" key="2">
    <source>
        <dbReference type="ARBA" id="ARBA00022515"/>
    </source>
</evidence>
<dbReference type="Gene3D" id="3.40.50.300">
    <property type="entry name" value="P-loop containing nucleotide triphosphate hydrolases"/>
    <property type="match status" value="1"/>
</dbReference>
<keyword evidence="7 12" id="KW-0067">ATP-binding</keyword>
<protein>
    <recommendedName>
        <fullName evidence="11 12">Replicative DNA helicase</fullName>
        <ecNumber evidence="11 12">5.6.2.3</ecNumber>
    </recommendedName>
</protein>
<evidence type="ECO:0000256" key="5">
    <source>
        <dbReference type="ARBA" id="ARBA00022801"/>
    </source>
</evidence>
<evidence type="ECO:0000256" key="10">
    <source>
        <dbReference type="ARBA" id="ARBA00048954"/>
    </source>
</evidence>
<evidence type="ECO:0000256" key="1">
    <source>
        <dbReference type="ARBA" id="ARBA00008428"/>
    </source>
</evidence>